<proteinExistence type="predicted"/>
<feature type="non-terminal residue" evidence="1">
    <location>
        <position position="1"/>
    </location>
</feature>
<name>R1G6K8_9PSEU</name>
<dbReference type="EMBL" id="AOUO01000244">
    <property type="protein sequence ID" value="EOD67058.1"/>
    <property type="molecule type" value="Genomic_DNA"/>
</dbReference>
<organism evidence="1 2">
    <name type="scientific">Amycolatopsis vancoresmycina DSM 44592</name>
    <dbReference type="NCBI Taxonomy" id="1292037"/>
    <lineage>
        <taxon>Bacteria</taxon>
        <taxon>Bacillati</taxon>
        <taxon>Actinomycetota</taxon>
        <taxon>Actinomycetes</taxon>
        <taxon>Pseudonocardiales</taxon>
        <taxon>Pseudonocardiaceae</taxon>
        <taxon>Amycolatopsis</taxon>
    </lineage>
</organism>
<dbReference type="PATRIC" id="fig|1292037.4.peg.3518"/>
<gene>
    <name evidence="1" type="ORF">H480_18451</name>
</gene>
<reference evidence="1 2" key="1">
    <citation type="submission" date="2013-02" db="EMBL/GenBank/DDBJ databases">
        <title>Draft genome sequence of Amycolatopsis vancoresmycina strain DSM 44592T.</title>
        <authorList>
            <person name="Kumar S."/>
            <person name="Kaur N."/>
            <person name="Kaur C."/>
            <person name="Raghava G.P.S."/>
            <person name="Mayilraj S."/>
        </authorList>
    </citation>
    <scope>NUCLEOTIDE SEQUENCE [LARGE SCALE GENOMIC DNA]</scope>
    <source>
        <strain evidence="1 2">DSM 44592</strain>
    </source>
</reference>
<dbReference type="eggNOG" id="COG1473">
    <property type="taxonomic scope" value="Bacteria"/>
</dbReference>
<dbReference type="GO" id="GO:0016787">
    <property type="term" value="F:hydrolase activity"/>
    <property type="evidence" value="ECO:0007669"/>
    <property type="project" value="UniProtKB-KW"/>
</dbReference>
<sequence length="40" mass="4383">RAAMLASAAALARTAIDLRTHPALVSRAWDCFRDLARTGW</sequence>
<dbReference type="AlphaFoldDB" id="R1G6K8"/>
<dbReference type="Proteomes" id="UP000014139">
    <property type="component" value="Unassembled WGS sequence"/>
</dbReference>
<evidence type="ECO:0000313" key="2">
    <source>
        <dbReference type="Proteomes" id="UP000014139"/>
    </source>
</evidence>
<protein>
    <submittedName>
        <fullName evidence="1">Amidohydrolase</fullName>
    </submittedName>
</protein>
<evidence type="ECO:0000313" key="1">
    <source>
        <dbReference type="EMBL" id="EOD67058.1"/>
    </source>
</evidence>
<keyword evidence="1" id="KW-0378">Hydrolase</keyword>
<keyword evidence="2" id="KW-1185">Reference proteome</keyword>
<comment type="caution">
    <text evidence="1">The sequence shown here is derived from an EMBL/GenBank/DDBJ whole genome shotgun (WGS) entry which is preliminary data.</text>
</comment>
<accession>R1G6K8</accession>